<dbReference type="InterPro" id="IPR058245">
    <property type="entry name" value="NreC/VraR/RcsB-like_REC"/>
</dbReference>
<dbReference type="EMBL" id="CP001098">
    <property type="protein sequence ID" value="ACL70717.1"/>
    <property type="molecule type" value="Genomic_DNA"/>
</dbReference>
<dbReference type="eggNOG" id="COG2197">
    <property type="taxonomic scope" value="Bacteria"/>
</dbReference>
<dbReference type="SUPFAM" id="SSF52172">
    <property type="entry name" value="CheY-like"/>
    <property type="match status" value="1"/>
</dbReference>
<dbReference type="GO" id="GO:0000160">
    <property type="term" value="P:phosphorelay signal transduction system"/>
    <property type="evidence" value="ECO:0007669"/>
    <property type="project" value="InterPro"/>
</dbReference>
<feature type="domain" description="HTH luxR-type" evidence="8">
    <location>
        <begin position="140"/>
        <end position="205"/>
    </location>
</feature>
<dbReference type="SMART" id="SM00421">
    <property type="entry name" value="HTH_LUXR"/>
    <property type="match status" value="1"/>
</dbReference>
<keyword evidence="3" id="KW-0805">Transcription regulation</keyword>
<dbReference type="HOGENOM" id="CLU_000445_90_10_9"/>
<gene>
    <name evidence="10" type="ordered locus">Hore_19700</name>
</gene>
<evidence type="ECO:0000256" key="1">
    <source>
        <dbReference type="ARBA" id="ARBA00018672"/>
    </source>
</evidence>
<evidence type="ECO:0000256" key="2">
    <source>
        <dbReference type="ARBA" id="ARBA00022553"/>
    </source>
</evidence>
<dbReference type="RefSeq" id="WP_015923686.1">
    <property type="nucleotide sequence ID" value="NC_011899.1"/>
</dbReference>
<evidence type="ECO:0000259" key="9">
    <source>
        <dbReference type="PROSITE" id="PS50110"/>
    </source>
</evidence>
<organism evidence="10 11">
    <name type="scientific">Halothermothrix orenii (strain H 168 / OCM 544 / DSM 9562)</name>
    <dbReference type="NCBI Taxonomy" id="373903"/>
    <lineage>
        <taxon>Bacteria</taxon>
        <taxon>Bacillati</taxon>
        <taxon>Bacillota</taxon>
        <taxon>Clostridia</taxon>
        <taxon>Halanaerobiales</taxon>
        <taxon>Halothermotrichaceae</taxon>
        <taxon>Halothermothrix</taxon>
    </lineage>
</organism>
<dbReference type="CDD" id="cd06170">
    <property type="entry name" value="LuxR_C_like"/>
    <property type="match status" value="1"/>
</dbReference>
<dbReference type="AlphaFoldDB" id="B8CZJ8"/>
<dbReference type="Pfam" id="PF00196">
    <property type="entry name" value="GerE"/>
    <property type="match status" value="1"/>
</dbReference>
<evidence type="ECO:0000256" key="6">
    <source>
        <dbReference type="ARBA" id="ARBA00024867"/>
    </source>
</evidence>
<dbReference type="STRING" id="373903.Hore_19700"/>
<dbReference type="Pfam" id="PF00072">
    <property type="entry name" value="Response_reg"/>
    <property type="match status" value="1"/>
</dbReference>
<proteinExistence type="predicted"/>
<dbReference type="PANTHER" id="PTHR43214:SF43">
    <property type="entry name" value="TWO-COMPONENT RESPONSE REGULATOR"/>
    <property type="match status" value="1"/>
</dbReference>
<evidence type="ECO:0000313" key="11">
    <source>
        <dbReference type="Proteomes" id="UP000000719"/>
    </source>
</evidence>
<dbReference type="PRINTS" id="PR00038">
    <property type="entry name" value="HTHLUXR"/>
</dbReference>
<dbReference type="InterPro" id="IPR039420">
    <property type="entry name" value="WalR-like"/>
</dbReference>
<dbReference type="InterPro" id="IPR001789">
    <property type="entry name" value="Sig_transdc_resp-reg_receiver"/>
</dbReference>
<protein>
    <recommendedName>
        <fullName evidence="1">Stage 0 sporulation protein A homolog</fullName>
    </recommendedName>
</protein>
<name>B8CZJ8_HALOH</name>
<evidence type="ECO:0000259" key="8">
    <source>
        <dbReference type="PROSITE" id="PS50043"/>
    </source>
</evidence>
<accession>B8CZJ8</accession>
<sequence>MIQVYLVDDHPFVLQGLKAYLNTREGIEIVGTSGNGEKAIKEIAKLNPEVAVVDLRLPGLNGIEVTREIKKKNPGTEVIILSSFNKEDEVIEAIDAGALSYVMKDSRPEKLVEAIKAARRGEPVLTPGVAKKIMKRAARKGRKTEPLTPREKEVLACLVRGNSNRDIAKTLCISETTVKTHVSNILKKLDVKDRTQAVIKAIENNLVDR</sequence>
<dbReference type="Gene3D" id="3.40.50.2300">
    <property type="match status" value="1"/>
</dbReference>
<dbReference type="PROSITE" id="PS50110">
    <property type="entry name" value="RESPONSE_REGULATORY"/>
    <property type="match status" value="1"/>
</dbReference>
<comment type="function">
    <text evidence="6">May play the central regulatory role in sporulation. It may be an element of the effector pathway responsible for the activation of sporulation genes in response to nutritional stress. Spo0A may act in concert with spo0H (a sigma factor) to control the expression of some genes that are critical to the sporulation process.</text>
</comment>
<dbReference type="InterPro" id="IPR000792">
    <property type="entry name" value="Tscrpt_reg_LuxR_C"/>
</dbReference>
<dbReference type="PROSITE" id="PS50043">
    <property type="entry name" value="HTH_LUXR_2"/>
    <property type="match status" value="1"/>
</dbReference>
<evidence type="ECO:0000313" key="10">
    <source>
        <dbReference type="EMBL" id="ACL70717.1"/>
    </source>
</evidence>
<dbReference type="GO" id="GO:0006355">
    <property type="term" value="P:regulation of DNA-templated transcription"/>
    <property type="evidence" value="ECO:0007669"/>
    <property type="project" value="InterPro"/>
</dbReference>
<keyword evidence="5" id="KW-0804">Transcription</keyword>
<evidence type="ECO:0000256" key="5">
    <source>
        <dbReference type="ARBA" id="ARBA00023163"/>
    </source>
</evidence>
<dbReference type="CDD" id="cd17535">
    <property type="entry name" value="REC_NarL-like"/>
    <property type="match status" value="1"/>
</dbReference>
<dbReference type="FunFam" id="1.10.10.10:FF:000153">
    <property type="entry name" value="LuxR family transcriptional regulator"/>
    <property type="match status" value="1"/>
</dbReference>
<dbReference type="InterPro" id="IPR011006">
    <property type="entry name" value="CheY-like_superfamily"/>
</dbReference>
<keyword evidence="2 7" id="KW-0597">Phosphoprotein</keyword>
<evidence type="ECO:0000256" key="7">
    <source>
        <dbReference type="PROSITE-ProRule" id="PRU00169"/>
    </source>
</evidence>
<reference evidence="10 11" key="1">
    <citation type="journal article" date="2009" name="PLoS ONE">
        <title>Genome analysis of the anaerobic thermohalophilic bacterium Halothermothrix orenii.</title>
        <authorList>
            <person name="Mavromatis K."/>
            <person name="Ivanova N."/>
            <person name="Anderson I."/>
            <person name="Lykidis A."/>
            <person name="Hooper S.D."/>
            <person name="Sun H."/>
            <person name="Kunin V."/>
            <person name="Lapidus A."/>
            <person name="Hugenholtz P."/>
            <person name="Patel B."/>
            <person name="Kyrpides N.C."/>
        </authorList>
    </citation>
    <scope>NUCLEOTIDE SEQUENCE [LARGE SCALE GENOMIC DNA]</scope>
    <source>
        <strain evidence="11">H 168 / OCM 544 / DSM 9562</strain>
    </source>
</reference>
<dbReference type="SUPFAM" id="SSF46894">
    <property type="entry name" value="C-terminal effector domain of the bipartite response regulators"/>
    <property type="match status" value="1"/>
</dbReference>
<feature type="domain" description="Response regulatory" evidence="9">
    <location>
        <begin position="3"/>
        <end position="119"/>
    </location>
</feature>
<dbReference type="GO" id="GO:0003677">
    <property type="term" value="F:DNA binding"/>
    <property type="evidence" value="ECO:0007669"/>
    <property type="project" value="UniProtKB-KW"/>
</dbReference>
<feature type="modified residue" description="4-aspartylphosphate" evidence="7">
    <location>
        <position position="54"/>
    </location>
</feature>
<keyword evidence="4" id="KW-0238">DNA-binding</keyword>
<dbReference type="PROSITE" id="PS00622">
    <property type="entry name" value="HTH_LUXR_1"/>
    <property type="match status" value="1"/>
</dbReference>
<dbReference type="SMART" id="SM00448">
    <property type="entry name" value="REC"/>
    <property type="match status" value="1"/>
</dbReference>
<evidence type="ECO:0000256" key="4">
    <source>
        <dbReference type="ARBA" id="ARBA00023125"/>
    </source>
</evidence>
<dbReference type="OrthoDB" id="9779069at2"/>
<dbReference type="PANTHER" id="PTHR43214">
    <property type="entry name" value="TWO-COMPONENT RESPONSE REGULATOR"/>
    <property type="match status" value="1"/>
</dbReference>
<dbReference type="InterPro" id="IPR016032">
    <property type="entry name" value="Sig_transdc_resp-reg_C-effctor"/>
</dbReference>
<dbReference type="Proteomes" id="UP000000719">
    <property type="component" value="Chromosome"/>
</dbReference>
<keyword evidence="11" id="KW-1185">Reference proteome</keyword>
<dbReference type="KEGG" id="hor:Hore_19700"/>
<evidence type="ECO:0000256" key="3">
    <source>
        <dbReference type="ARBA" id="ARBA00023015"/>
    </source>
</evidence>